<dbReference type="SUPFAM" id="SSF47266">
    <property type="entry name" value="4-helical cytokines"/>
    <property type="match status" value="1"/>
</dbReference>
<sequence length="956" mass="105863">MWNAAAPVPTGLLAMKSFTTRIAWTSSTRPVKSPTVNSTDHELLHSCVRSIGRSRDVGHFEVSLTPRSSAETSAQVHKNESPCPQSTFMDSMLKLQIMTNIKEPVSSCCVNCFCSRRRSITRGKDSDEQPKLTVDIEEPHTEALEEAADKGGDLVYSLNDRPPWYLCILLGFQHYILAFGGIIAIPLILAEPLCIRDNNAAKSQLISTIFFVSGLCTLLQTTVGTRLPILQGGTFSFITPTLAILALPKWQCPAPNAPVMLSAHLLNGTRPHLMEDPDEVWMSRMREIQGAILVASLLQIVLGFSGLVGLVLKYIGPLAIAPTINLIGLSLFIEAGKKSGGHWGIAALTVCLILLFSQYLSKVDVPMIAYKDKKWKVFQYPLFKLFSALFGMCGAWLICFLLTIFDVLPSKSTEYGFSARTDISLDAVANSPWFHVPYPGQWGMPTVSVSSVLGMMAGVLASTMESIGDYYACARLSGAPPPPTHAINRGIAVEGIGCIMAALWGTGNGTTSYSQNIAALGITKVGSRLVLQTTGILMIILGIFGKFGAVFITIPDPVIGGMFLVMFGMIAAVGISNLQQWKLSTLNIMHTYKHTRIKELDQVIVVLFTTHMFIGGFFGFILDNTIPGCSLLRLPDLFTIWIRVCVYLLLFITLGVHSSRFDVNPVTDDISRLSVLRQNIPKDYKIPVHYVPKEEGGMCWVKLNVFYLEESLKDLAHKFGNISSNRKDISIFIQMLQELRLNMGSLEPIMYDFECHYREERWQTARYFDFVEDFLLAAQNREDSDDCNPPPCPTTPYTVTTEEYLHESPTSSREGSDCTTGCVSLPNQGARFLPEVVERILLSLLLILIVVIVFLIVWKVRSWRNEGELQQNPEEGGLSTGTEWTAPPLDETSEKALLFSPVGVFEGRIPKKKSLRSSTMHLDQVLCPIGRRCFVDSRLDSLAVKLHSRNHVDLRG</sequence>
<reference evidence="8 9" key="1">
    <citation type="submission" date="2019-06" db="EMBL/GenBank/DDBJ databases">
        <title>Draft genomes of female and male turbot (Scophthalmus maximus).</title>
        <authorList>
            <person name="Xu H."/>
            <person name="Xu X.-W."/>
            <person name="Shao C."/>
            <person name="Chen S."/>
        </authorList>
    </citation>
    <scope>NUCLEOTIDE SEQUENCE [LARGE SCALE GENOMIC DNA]</scope>
    <source>
        <strain evidence="8">Ysfricsl-2016a</strain>
        <tissue evidence="8">Blood</tissue>
    </source>
</reference>
<dbReference type="GO" id="GO:0007155">
    <property type="term" value="P:cell adhesion"/>
    <property type="evidence" value="ECO:0007669"/>
    <property type="project" value="InterPro"/>
</dbReference>
<feature type="transmembrane region" description="Helical" evidence="7">
    <location>
        <begin position="558"/>
        <end position="579"/>
    </location>
</feature>
<keyword evidence="3" id="KW-0813">Transport</keyword>
<dbReference type="GO" id="GO:0005173">
    <property type="term" value="F:stem cell factor receptor binding"/>
    <property type="evidence" value="ECO:0007669"/>
    <property type="project" value="InterPro"/>
</dbReference>
<comment type="subcellular location">
    <subcellularLocation>
        <location evidence="1">Membrane</location>
        <topology evidence="1">Multi-pass membrane protein</topology>
    </subcellularLocation>
</comment>
<keyword evidence="5 7" id="KW-1133">Transmembrane helix</keyword>
<evidence type="ECO:0000313" key="8">
    <source>
        <dbReference type="EMBL" id="KAF0040365.1"/>
    </source>
</evidence>
<feature type="transmembrane region" description="Helical" evidence="7">
    <location>
        <begin position="340"/>
        <end position="360"/>
    </location>
</feature>
<keyword evidence="4 7" id="KW-0812">Transmembrane</keyword>
<feature type="transmembrane region" description="Helical" evidence="7">
    <location>
        <begin position="380"/>
        <end position="405"/>
    </location>
</feature>
<dbReference type="EMBL" id="VEVO01000006">
    <property type="protein sequence ID" value="KAF0040365.1"/>
    <property type="molecule type" value="Genomic_DNA"/>
</dbReference>
<feature type="transmembrane region" description="Helical" evidence="7">
    <location>
        <begin position="205"/>
        <end position="223"/>
    </location>
</feature>
<dbReference type="InterPro" id="IPR006043">
    <property type="entry name" value="NCS2"/>
</dbReference>
<dbReference type="InterPro" id="IPR003452">
    <property type="entry name" value="SCF"/>
</dbReference>
<evidence type="ECO:0000256" key="4">
    <source>
        <dbReference type="ARBA" id="ARBA00022692"/>
    </source>
</evidence>
<evidence type="ECO:0000256" key="3">
    <source>
        <dbReference type="ARBA" id="ARBA00022448"/>
    </source>
</evidence>
<name>A0A6A4T5F4_SCOMX</name>
<feature type="transmembrane region" description="Helical" evidence="7">
    <location>
        <begin position="529"/>
        <end position="552"/>
    </location>
</feature>
<organism evidence="8 9">
    <name type="scientific">Scophthalmus maximus</name>
    <name type="common">Turbot</name>
    <name type="synonym">Psetta maxima</name>
    <dbReference type="NCBI Taxonomy" id="52904"/>
    <lineage>
        <taxon>Eukaryota</taxon>
        <taxon>Metazoa</taxon>
        <taxon>Chordata</taxon>
        <taxon>Craniata</taxon>
        <taxon>Vertebrata</taxon>
        <taxon>Euteleostomi</taxon>
        <taxon>Actinopterygii</taxon>
        <taxon>Neopterygii</taxon>
        <taxon>Teleostei</taxon>
        <taxon>Neoteleostei</taxon>
        <taxon>Acanthomorphata</taxon>
        <taxon>Carangaria</taxon>
        <taxon>Pleuronectiformes</taxon>
        <taxon>Pleuronectoidei</taxon>
        <taxon>Scophthalmidae</taxon>
        <taxon>Scophthalmus</taxon>
    </lineage>
</organism>
<protein>
    <submittedName>
        <fullName evidence="8">Uncharacterized protein</fullName>
    </submittedName>
</protein>
<feature type="transmembrane region" description="Helical" evidence="7">
    <location>
        <begin position="600"/>
        <end position="622"/>
    </location>
</feature>
<dbReference type="InterPro" id="IPR006042">
    <property type="entry name" value="Xan_ur_permease"/>
</dbReference>
<dbReference type="PANTHER" id="PTHR11119">
    <property type="entry name" value="XANTHINE-URACIL / VITAMIN C PERMEASE FAMILY MEMBER"/>
    <property type="match status" value="1"/>
</dbReference>
<dbReference type="Pfam" id="PF02404">
    <property type="entry name" value="SCF"/>
    <property type="match status" value="1"/>
</dbReference>
<dbReference type="Proteomes" id="UP000438429">
    <property type="component" value="Unassembled WGS sequence"/>
</dbReference>
<evidence type="ECO:0000256" key="1">
    <source>
        <dbReference type="ARBA" id="ARBA00004141"/>
    </source>
</evidence>
<dbReference type="Pfam" id="PF00860">
    <property type="entry name" value="Xan_ur_permease"/>
    <property type="match status" value="1"/>
</dbReference>
<comment type="caution">
    <text evidence="8">The sequence shown here is derived from an EMBL/GenBank/DDBJ whole genome shotgun (WGS) entry which is preliminary data.</text>
</comment>
<comment type="similarity">
    <text evidence="2">Belongs to the nucleobase:cation symporter-2 (NCS2) (TC 2.A.40) family.</text>
</comment>
<dbReference type="GO" id="GO:0005886">
    <property type="term" value="C:plasma membrane"/>
    <property type="evidence" value="ECO:0007669"/>
    <property type="project" value="UniProtKB-ARBA"/>
</dbReference>
<feature type="transmembrane region" description="Helical" evidence="7">
    <location>
        <begin position="290"/>
        <end position="308"/>
    </location>
</feature>
<accession>A0A6A4T5F4</accession>
<dbReference type="AlphaFoldDB" id="A0A6A4T5F4"/>
<evidence type="ECO:0000313" key="9">
    <source>
        <dbReference type="Proteomes" id="UP000438429"/>
    </source>
</evidence>
<proteinExistence type="inferred from homology"/>
<evidence type="ECO:0000256" key="6">
    <source>
        <dbReference type="ARBA" id="ARBA00023136"/>
    </source>
</evidence>
<feature type="transmembrane region" description="Helical" evidence="7">
    <location>
        <begin position="840"/>
        <end position="858"/>
    </location>
</feature>
<keyword evidence="6 7" id="KW-0472">Membrane</keyword>
<evidence type="ECO:0000256" key="7">
    <source>
        <dbReference type="SAM" id="Phobius"/>
    </source>
</evidence>
<evidence type="ECO:0000256" key="2">
    <source>
        <dbReference type="ARBA" id="ARBA00008821"/>
    </source>
</evidence>
<feature type="transmembrane region" description="Helical" evidence="7">
    <location>
        <begin position="163"/>
        <end position="193"/>
    </location>
</feature>
<evidence type="ECO:0000256" key="5">
    <source>
        <dbReference type="ARBA" id="ARBA00022989"/>
    </source>
</evidence>
<dbReference type="Gene3D" id="1.20.1250.10">
    <property type="match status" value="1"/>
</dbReference>
<feature type="transmembrane region" description="Helical" evidence="7">
    <location>
        <begin position="637"/>
        <end position="656"/>
    </location>
</feature>
<dbReference type="PROSITE" id="PS01116">
    <property type="entry name" value="XANTH_URACIL_PERMASE"/>
    <property type="match status" value="1"/>
</dbReference>
<gene>
    <name evidence="8" type="ORF">F2P81_006263</name>
</gene>
<dbReference type="GO" id="GO:0022857">
    <property type="term" value="F:transmembrane transporter activity"/>
    <property type="evidence" value="ECO:0007669"/>
    <property type="project" value="InterPro"/>
</dbReference>
<dbReference type="InterPro" id="IPR009079">
    <property type="entry name" value="4_helix_cytokine-like_core"/>
</dbReference>